<proteinExistence type="predicted"/>
<dbReference type="AlphaFoldDB" id="A0A1X7AKB3"/>
<sequence length="78" mass="9384">MTEHSAHNLKNFKKQRKALKIRLKAAQREVHELKAELEKLRMEEQHKVADNLEYWLEEEEAHHVSIFSKIRRLLGGKR</sequence>
<organism evidence="2 3">
    <name type="scientific">Parendozoicomonas haliclonae</name>
    <dbReference type="NCBI Taxonomy" id="1960125"/>
    <lineage>
        <taxon>Bacteria</taxon>
        <taxon>Pseudomonadati</taxon>
        <taxon>Pseudomonadota</taxon>
        <taxon>Gammaproteobacteria</taxon>
        <taxon>Oceanospirillales</taxon>
        <taxon>Endozoicomonadaceae</taxon>
        <taxon>Parendozoicomonas</taxon>
    </lineage>
</organism>
<keyword evidence="1" id="KW-0175">Coiled coil</keyword>
<name>A0A1X7AKB3_9GAMM</name>
<reference evidence="2 3" key="1">
    <citation type="submission" date="2017-03" db="EMBL/GenBank/DDBJ databases">
        <authorList>
            <person name="Afonso C.L."/>
            <person name="Miller P.J."/>
            <person name="Scott M.A."/>
            <person name="Spackman E."/>
            <person name="Goraichik I."/>
            <person name="Dimitrov K.M."/>
            <person name="Suarez D.L."/>
            <person name="Swayne D.E."/>
        </authorList>
    </citation>
    <scope>NUCLEOTIDE SEQUENCE [LARGE SCALE GENOMIC DNA]</scope>
    <source>
        <strain evidence="2">SB41UT1</strain>
    </source>
</reference>
<evidence type="ECO:0000313" key="3">
    <source>
        <dbReference type="Proteomes" id="UP000196573"/>
    </source>
</evidence>
<accession>A0A1X7AKB3</accession>
<evidence type="ECO:0000256" key="1">
    <source>
        <dbReference type="SAM" id="Coils"/>
    </source>
</evidence>
<feature type="coiled-coil region" evidence="1">
    <location>
        <begin position="9"/>
        <end position="43"/>
    </location>
</feature>
<dbReference type="Proteomes" id="UP000196573">
    <property type="component" value="Unassembled WGS sequence"/>
</dbReference>
<evidence type="ECO:0000313" key="2">
    <source>
        <dbReference type="EMBL" id="SMA47576.1"/>
    </source>
</evidence>
<gene>
    <name evidence="2" type="ORF">EHSB41UT_02475</name>
</gene>
<protein>
    <submittedName>
        <fullName evidence="2">Uncharacterized protein</fullName>
    </submittedName>
</protein>
<dbReference type="RefSeq" id="WP_087110304.1">
    <property type="nucleotide sequence ID" value="NZ_CBCSCN010000003.1"/>
</dbReference>
<dbReference type="EMBL" id="FWPT01000005">
    <property type="protein sequence ID" value="SMA47576.1"/>
    <property type="molecule type" value="Genomic_DNA"/>
</dbReference>
<keyword evidence="3" id="KW-1185">Reference proteome</keyword>